<evidence type="ECO:0000259" key="3">
    <source>
        <dbReference type="Pfam" id="PF04492"/>
    </source>
</evidence>
<dbReference type="InterPro" id="IPR034829">
    <property type="entry name" value="DnaD-like_sf"/>
</dbReference>
<dbReference type="EMBL" id="JMQA01000053">
    <property type="protein sequence ID" value="KFM93122.1"/>
    <property type="molecule type" value="Genomic_DNA"/>
</dbReference>
<feature type="compositionally biased region" description="Basic and acidic residues" evidence="2">
    <location>
        <begin position="156"/>
        <end position="178"/>
    </location>
</feature>
<feature type="region of interest" description="Disordered" evidence="2">
    <location>
        <begin position="309"/>
        <end position="348"/>
    </location>
</feature>
<dbReference type="Pfam" id="PF04492">
    <property type="entry name" value="Phage_rep_O"/>
    <property type="match status" value="1"/>
</dbReference>
<dbReference type="RefSeq" id="WP_051985623.1">
    <property type="nucleotide sequence ID" value="NZ_JAKOBR010000117.1"/>
</dbReference>
<dbReference type="Pfam" id="PF07261">
    <property type="entry name" value="DnaB_2"/>
    <property type="match status" value="1"/>
</dbReference>
<feature type="domain" description="Bacteriophage lambda Replication protein O N-terminal" evidence="3">
    <location>
        <begin position="13"/>
        <end position="101"/>
    </location>
</feature>
<dbReference type="InterPro" id="IPR036388">
    <property type="entry name" value="WH-like_DNA-bd_sf"/>
</dbReference>
<evidence type="ECO:0000256" key="1">
    <source>
        <dbReference type="ARBA" id="ARBA00093462"/>
    </source>
</evidence>
<feature type="region of interest" description="Disordered" evidence="2">
    <location>
        <begin position="140"/>
        <end position="198"/>
    </location>
</feature>
<dbReference type="GO" id="GO:0006260">
    <property type="term" value="P:DNA replication"/>
    <property type="evidence" value="ECO:0007669"/>
    <property type="project" value="InterPro"/>
</dbReference>
<dbReference type="PATRIC" id="fig|44252.3.peg.6267"/>
<dbReference type="HOGENOM" id="CLU_849505_0_0_9"/>
<reference evidence="5 6" key="1">
    <citation type="submission" date="2014-04" db="EMBL/GenBank/DDBJ databases">
        <authorList>
            <person name="Bishop-Lilly K.A."/>
            <person name="Broomall S.M."/>
            <person name="Chain P.S."/>
            <person name="Chertkov O."/>
            <person name="Coyne S.R."/>
            <person name="Daligault H.E."/>
            <person name="Davenport K.W."/>
            <person name="Erkkila T."/>
            <person name="Frey K.G."/>
            <person name="Gibbons H.S."/>
            <person name="Gu W."/>
            <person name="Jaissle J."/>
            <person name="Johnson S.L."/>
            <person name="Koroleva G.I."/>
            <person name="Ladner J.T."/>
            <person name="Lo C.-C."/>
            <person name="Minogue T.D."/>
            <person name="Munk C."/>
            <person name="Palacios G.F."/>
            <person name="Redden C.L."/>
            <person name="Rosenzweig C.N."/>
            <person name="Scholz M.B."/>
            <person name="Teshima H."/>
            <person name="Xu Y."/>
        </authorList>
    </citation>
    <scope>NUCLEOTIDE SEQUENCE [LARGE SCALE GENOMIC DNA]</scope>
    <source>
        <strain evidence="5 6">8244</strain>
    </source>
</reference>
<dbReference type="Gene3D" id="1.10.10.10">
    <property type="entry name" value="Winged helix-like DNA-binding domain superfamily/Winged helix DNA-binding domain"/>
    <property type="match status" value="1"/>
</dbReference>
<sequence>MDSNVNPQPDSPHLRIAHDIHRELIRRKISLLEREVLNMILTLSWGCGKPSAIIPQMKDFELCGVGKGHIRKTIQGLVDKRVIFWEESMNCYQFNKHYDQWQLEAIASFDGKRMNELIRLNLLQSSPNLAKKVPENERGFLKADSDQQKNNPVTEKGTELSNREADSQKREEVPEKGRYYPKMEQGSSRKRNSTVTKKVTLTREFPRNIKGIGDSKTIIKAIKRITSGTSSDSSDQKNRSYDHGLKLITQAYKENFTETGYITPFERADLEEYYHDFGEAWLLSAMREAVRRKQRNLAYVGGILRGYQARGGPGRNSTASKQSQSLEDLDRRIEEERRREQDRSAHVG</sequence>
<name>A0A090Y5N0_PAEMA</name>
<dbReference type="AlphaFoldDB" id="A0A090Y5N0"/>
<evidence type="ECO:0000313" key="6">
    <source>
        <dbReference type="Proteomes" id="UP000029278"/>
    </source>
</evidence>
<evidence type="ECO:0000313" key="5">
    <source>
        <dbReference type="EMBL" id="KFM93122.1"/>
    </source>
</evidence>
<evidence type="ECO:0000259" key="4">
    <source>
        <dbReference type="Pfam" id="PF07261"/>
    </source>
</evidence>
<dbReference type="GeneID" id="77008656"/>
<dbReference type="SUPFAM" id="SSF158499">
    <property type="entry name" value="DnaD domain-like"/>
    <property type="match status" value="1"/>
</dbReference>
<feature type="compositionally biased region" description="Polar residues" evidence="2">
    <location>
        <begin position="315"/>
        <end position="326"/>
    </location>
</feature>
<dbReference type="NCBIfam" id="TIGR01446">
    <property type="entry name" value="DnaD_dom"/>
    <property type="match status" value="1"/>
</dbReference>
<comment type="similarity">
    <text evidence="1">Belongs to the DnaB/DnaD family.</text>
</comment>
<dbReference type="Proteomes" id="UP000029278">
    <property type="component" value="Unassembled WGS sequence"/>
</dbReference>
<protein>
    <submittedName>
        <fullName evidence="5">DnaD domain protein</fullName>
    </submittedName>
</protein>
<dbReference type="STRING" id="44252.DJ90_2973"/>
<dbReference type="InterPro" id="IPR006497">
    <property type="entry name" value="Phage_lambda_VrpO_N"/>
</dbReference>
<comment type="caution">
    <text evidence="5">The sequence shown here is derived from an EMBL/GenBank/DDBJ whole genome shotgun (WGS) entry which is preliminary data.</text>
</comment>
<evidence type="ECO:0000256" key="2">
    <source>
        <dbReference type="SAM" id="MobiDB-lite"/>
    </source>
</evidence>
<accession>A0A090Y5N0</accession>
<organism evidence="5 6">
    <name type="scientific">Paenibacillus macerans</name>
    <name type="common">Bacillus macerans</name>
    <dbReference type="NCBI Taxonomy" id="44252"/>
    <lineage>
        <taxon>Bacteria</taxon>
        <taxon>Bacillati</taxon>
        <taxon>Bacillota</taxon>
        <taxon>Bacilli</taxon>
        <taxon>Bacillales</taxon>
        <taxon>Paenibacillaceae</taxon>
        <taxon>Paenibacillus</taxon>
    </lineage>
</organism>
<proteinExistence type="inferred from homology"/>
<dbReference type="Gene3D" id="1.10.10.630">
    <property type="entry name" value="DnaD domain-like"/>
    <property type="match status" value="1"/>
</dbReference>
<dbReference type="InterPro" id="IPR006343">
    <property type="entry name" value="DnaB/C_C"/>
</dbReference>
<keyword evidence="6" id="KW-1185">Reference proteome</keyword>
<feature type="compositionally biased region" description="Basic and acidic residues" evidence="2">
    <location>
        <begin position="328"/>
        <end position="348"/>
    </location>
</feature>
<gene>
    <name evidence="5" type="ORF">DJ90_2973</name>
</gene>
<feature type="domain" description="DnaB/C C-terminal" evidence="4">
    <location>
        <begin position="259"/>
        <end position="310"/>
    </location>
</feature>